<dbReference type="RefSeq" id="WP_221440738.1">
    <property type="nucleotide sequence ID" value="NZ_JACHMM010000001.1"/>
</dbReference>
<dbReference type="SUPFAM" id="SSF53822">
    <property type="entry name" value="Periplasmic binding protein-like I"/>
    <property type="match status" value="1"/>
</dbReference>
<dbReference type="Pfam" id="PF00356">
    <property type="entry name" value="LacI"/>
    <property type="match status" value="1"/>
</dbReference>
<evidence type="ECO:0000256" key="4">
    <source>
        <dbReference type="ARBA" id="ARBA00023163"/>
    </source>
</evidence>
<evidence type="ECO:0000256" key="3">
    <source>
        <dbReference type="ARBA" id="ARBA00023125"/>
    </source>
</evidence>
<dbReference type="Pfam" id="PF13377">
    <property type="entry name" value="Peripla_BP_3"/>
    <property type="match status" value="1"/>
</dbReference>
<dbReference type="PANTHER" id="PTHR30146">
    <property type="entry name" value="LACI-RELATED TRANSCRIPTIONAL REPRESSOR"/>
    <property type="match status" value="1"/>
</dbReference>
<dbReference type="GO" id="GO:0003700">
    <property type="term" value="F:DNA-binding transcription factor activity"/>
    <property type="evidence" value="ECO:0007669"/>
    <property type="project" value="TreeGrafter"/>
</dbReference>
<dbReference type="CDD" id="cd01392">
    <property type="entry name" value="HTH_LacI"/>
    <property type="match status" value="1"/>
</dbReference>
<evidence type="ECO:0000259" key="5">
    <source>
        <dbReference type="PROSITE" id="PS50932"/>
    </source>
</evidence>
<proteinExistence type="predicted"/>
<dbReference type="InterPro" id="IPR046335">
    <property type="entry name" value="LacI/GalR-like_sensor"/>
</dbReference>
<dbReference type="EMBL" id="JACHMM010000001">
    <property type="protein sequence ID" value="MBB5787300.1"/>
    <property type="molecule type" value="Genomic_DNA"/>
</dbReference>
<dbReference type="PROSITE" id="PS00356">
    <property type="entry name" value="HTH_LACI_1"/>
    <property type="match status" value="1"/>
</dbReference>
<evidence type="ECO:0000256" key="2">
    <source>
        <dbReference type="ARBA" id="ARBA00023015"/>
    </source>
</evidence>
<sequence length="360" mass="37496">MGRQANGDGAGSAAVVGAGAAAAPELMRRATIKDVAVAAGVSRSTASRALTGRGYVATDVRERVLAAAENLRYVPDATARYLKQQVSLSLGVLVSDLRNSFYARLAAGVGQAARTQGYSLVLAEDGGSAEAQVEAAETFVATRVAGVVVTPVSADVTTYLSRHRIPVVEIDRQFAAGDCDAVVVDNQGASQQVIEHLVGLGHRRIALFIDETTWTTGRDRHAGYQTALAAAGIALDPDLVVSSGWDVDAARAAARALLGPDERPTAVFAANNVLAEGVWRAANDLGLSIPDDVSLVSFDDAPWMSLVTPGLTAVAQDEAALGETAVRRLLDRIAEPDAAPVTVEVSTTFVERASTRRLPA</sequence>
<keyword evidence="3 6" id="KW-0238">DNA-binding</keyword>
<reference evidence="6 7" key="1">
    <citation type="submission" date="2020-08" db="EMBL/GenBank/DDBJ databases">
        <title>Sequencing the genomes of 1000 actinobacteria strains.</title>
        <authorList>
            <person name="Klenk H.-P."/>
        </authorList>
    </citation>
    <scope>NUCLEOTIDE SEQUENCE [LARGE SCALE GENOMIC DNA]</scope>
    <source>
        <strain evidence="6 7">DSM 102122</strain>
    </source>
</reference>
<dbReference type="AlphaFoldDB" id="A0A7W9LKL1"/>
<dbReference type="GO" id="GO:0000976">
    <property type="term" value="F:transcription cis-regulatory region binding"/>
    <property type="evidence" value="ECO:0007669"/>
    <property type="project" value="TreeGrafter"/>
</dbReference>
<dbReference type="SUPFAM" id="SSF47413">
    <property type="entry name" value="lambda repressor-like DNA-binding domains"/>
    <property type="match status" value="1"/>
</dbReference>
<dbReference type="Proteomes" id="UP000542813">
    <property type="component" value="Unassembled WGS sequence"/>
</dbReference>
<feature type="domain" description="HTH lacI-type" evidence="5">
    <location>
        <begin position="30"/>
        <end position="84"/>
    </location>
</feature>
<dbReference type="SMART" id="SM00354">
    <property type="entry name" value="HTH_LACI"/>
    <property type="match status" value="1"/>
</dbReference>
<name>A0A7W9LKL1_9ACTN</name>
<dbReference type="PANTHER" id="PTHR30146:SF148">
    <property type="entry name" value="HTH-TYPE TRANSCRIPTIONAL REPRESSOR PURR-RELATED"/>
    <property type="match status" value="1"/>
</dbReference>
<evidence type="ECO:0000313" key="6">
    <source>
        <dbReference type="EMBL" id="MBB5787300.1"/>
    </source>
</evidence>
<protein>
    <submittedName>
        <fullName evidence="6">DNA-binding LacI/PurR family transcriptional regulator</fullName>
    </submittedName>
</protein>
<dbReference type="PROSITE" id="PS50932">
    <property type="entry name" value="HTH_LACI_2"/>
    <property type="match status" value="1"/>
</dbReference>
<keyword evidence="1" id="KW-0678">Repressor</keyword>
<evidence type="ECO:0000313" key="7">
    <source>
        <dbReference type="Proteomes" id="UP000542813"/>
    </source>
</evidence>
<keyword evidence="7" id="KW-1185">Reference proteome</keyword>
<accession>A0A7W9LKL1</accession>
<organism evidence="6 7">
    <name type="scientific">Jiangella mangrovi</name>
    <dbReference type="NCBI Taxonomy" id="1524084"/>
    <lineage>
        <taxon>Bacteria</taxon>
        <taxon>Bacillati</taxon>
        <taxon>Actinomycetota</taxon>
        <taxon>Actinomycetes</taxon>
        <taxon>Jiangellales</taxon>
        <taxon>Jiangellaceae</taxon>
        <taxon>Jiangella</taxon>
    </lineage>
</organism>
<dbReference type="InterPro" id="IPR010982">
    <property type="entry name" value="Lambda_DNA-bd_dom_sf"/>
</dbReference>
<gene>
    <name evidence="6" type="ORF">HD601_001875</name>
</gene>
<dbReference type="Gene3D" id="3.40.50.2300">
    <property type="match status" value="2"/>
</dbReference>
<keyword evidence="4" id="KW-0804">Transcription</keyword>
<dbReference type="InterPro" id="IPR000843">
    <property type="entry name" value="HTH_LacI"/>
</dbReference>
<keyword evidence="2" id="KW-0805">Transcription regulation</keyword>
<dbReference type="InterPro" id="IPR028082">
    <property type="entry name" value="Peripla_BP_I"/>
</dbReference>
<comment type="caution">
    <text evidence="6">The sequence shown here is derived from an EMBL/GenBank/DDBJ whole genome shotgun (WGS) entry which is preliminary data.</text>
</comment>
<dbReference type="CDD" id="cd06267">
    <property type="entry name" value="PBP1_LacI_sugar_binding-like"/>
    <property type="match status" value="1"/>
</dbReference>
<dbReference type="Gene3D" id="1.10.260.40">
    <property type="entry name" value="lambda repressor-like DNA-binding domains"/>
    <property type="match status" value="1"/>
</dbReference>
<evidence type="ECO:0000256" key="1">
    <source>
        <dbReference type="ARBA" id="ARBA00022491"/>
    </source>
</evidence>